<gene>
    <name evidence="3" type="ORF">ANCCAN_19876</name>
</gene>
<evidence type="ECO:0000259" key="2">
    <source>
        <dbReference type="SMART" id="SM00198"/>
    </source>
</evidence>
<dbReference type="SUPFAM" id="SSF55797">
    <property type="entry name" value="PR-1-like"/>
    <property type="match status" value="1"/>
</dbReference>
<dbReference type="OrthoDB" id="337038at2759"/>
<accession>A0A368FPW5</accession>
<dbReference type="Gene3D" id="3.40.33.10">
    <property type="entry name" value="CAP"/>
    <property type="match status" value="2"/>
</dbReference>
<dbReference type="STRING" id="29170.A0A368FPW5"/>
<evidence type="ECO:0000313" key="4">
    <source>
        <dbReference type="Proteomes" id="UP000252519"/>
    </source>
</evidence>
<name>A0A368FPW5_ANCCA</name>
<dbReference type="Proteomes" id="UP000252519">
    <property type="component" value="Unassembled WGS sequence"/>
</dbReference>
<proteinExistence type="predicted"/>
<feature type="domain" description="SCP" evidence="2">
    <location>
        <begin position="71"/>
        <end position="181"/>
    </location>
</feature>
<dbReference type="EMBL" id="JOJR01000802">
    <property type="protein sequence ID" value="RCN34281.1"/>
    <property type="molecule type" value="Genomic_DNA"/>
</dbReference>
<comment type="caution">
    <text evidence="3">The sequence shown here is derived from an EMBL/GenBank/DDBJ whole genome shotgun (WGS) entry which is preliminary data.</text>
</comment>
<feature type="chain" id="PRO_5016968685" description="SCP domain-containing protein" evidence="1">
    <location>
        <begin position="21"/>
        <end position="207"/>
    </location>
</feature>
<evidence type="ECO:0000256" key="1">
    <source>
        <dbReference type="SAM" id="SignalP"/>
    </source>
</evidence>
<reference evidence="3 4" key="1">
    <citation type="submission" date="2014-10" db="EMBL/GenBank/DDBJ databases">
        <title>Draft genome of the hookworm Ancylostoma caninum.</title>
        <authorList>
            <person name="Mitreva M."/>
        </authorList>
    </citation>
    <scope>NUCLEOTIDE SEQUENCE [LARGE SCALE GENOMIC DNA]</scope>
    <source>
        <strain evidence="3 4">Baltimore</strain>
    </source>
</reference>
<evidence type="ECO:0000313" key="3">
    <source>
        <dbReference type="EMBL" id="RCN34281.1"/>
    </source>
</evidence>
<organism evidence="3 4">
    <name type="scientific">Ancylostoma caninum</name>
    <name type="common">Dog hookworm</name>
    <dbReference type="NCBI Taxonomy" id="29170"/>
    <lineage>
        <taxon>Eukaryota</taxon>
        <taxon>Metazoa</taxon>
        <taxon>Ecdysozoa</taxon>
        <taxon>Nematoda</taxon>
        <taxon>Chromadorea</taxon>
        <taxon>Rhabditida</taxon>
        <taxon>Rhabditina</taxon>
        <taxon>Rhabditomorpha</taxon>
        <taxon>Strongyloidea</taxon>
        <taxon>Ancylostomatidae</taxon>
        <taxon>Ancylostomatinae</taxon>
        <taxon>Ancylostoma</taxon>
    </lineage>
</organism>
<feature type="signal peptide" evidence="1">
    <location>
        <begin position="1"/>
        <end position="20"/>
    </location>
</feature>
<dbReference type="InterPro" id="IPR014044">
    <property type="entry name" value="CAP_dom"/>
</dbReference>
<sequence>MPAIKIVYLVLFALFRAVQAQVNGPNGTTATAAPTNMTPLTTASPVITTTTVSTRKPWPQPNCGNRGLNNGLRRTILHHHNELRGSLARGQTQVSNGWGIAPPATIMYRLAIATWWSQLARFGMRSNMMFHQSEFKRGARNVLNWAKMAWWSTQRVGCAARNCGSYYAVSCMYSPGGAIVNEHVYRVGAVCSDCHGGQCDGQALCRW</sequence>
<dbReference type="AlphaFoldDB" id="A0A368FPW5"/>
<keyword evidence="4" id="KW-1185">Reference proteome</keyword>
<protein>
    <recommendedName>
        <fullName evidence="2">SCP domain-containing protein</fullName>
    </recommendedName>
</protein>
<keyword evidence="1" id="KW-0732">Signal</keyword>
<dbReference type="InterPro" id="IPR035940">
    <property type="entry name" value="CAP_sf"/>
</dbReference>
<dbReference type="SMART" id="SM00198">
    <property type="entry name" value="SCP"/>
    <property type="match status" value="1"/>
</dbReference>